<evidence type="ECO:0000313" key="2">
    <source>
        <dbReference type="Proteomes" id="UP000242791"/>
    </source>
</evidence>
<keyword evidence="2" id="KW-1185">Reference proteome</keyword>
<comment type="caution">
    <text evidence="1">The sequence shown here is derived from an EMBL/GenBank/DDBJ whole genome shotgun (WGS) entry which is preliminary data.</text>
</comment>
<dbReference type="AlphaFoldDB" id="A0A1J9QVQ1"/>
<dbReference type="VEuPathDB" id="FungiDB:ACJ73_08377"/>
<reference evidence="1 2" key="1">
    <citation type="submission" date="2015-08" db="EMBL/GenBank/DDBJ databases">
        <title>Emmonsia species relationships and genome sequence.</title>
        <authorList>
            <person name="Cuomo C.A."/>
            <person name="Schwartz I.S."/>
            <person name="Kenyon C."/>
            <person name="De Hoog G.S."/>
            <person name="Govender N.P."/>
            <person name="Botha A."/>
            <person name="Moreno L."/>
            <person name="De Vries M."/>
            <person name="Munoz J.F."/>
            <person name="Stielow J.B."/>
        </authorList>
    </citation>
    <scope>NUCLEOTIDE SEQUENCE [LARGE SCALE GENOMIC DNA]</scope>
    <source>
        <strain evidence="1 2">EI222</strain>
    </source>
</reference>
<dbReference type="OrthoDB" id="10573265at2759"/>
<sequence>MNNPEFSGVAYLAVPRLKNISTDYDPNAGSLGPFSRDEVEQLINPKDPDTNSFVVAPAARRLLSSRSSSRSMSGVGASAISAIIIY</sequence>
<evidence type="ECO:0000313" key="1">
    <source>
        <dbReference type="EMBL" id="OJD20287.1"/>
    </source>
</evidence>
<dbReference type="STRING" id="1658174.A0A1J9QVQ1"/>
<organism evidence="1 2">
    <name type="scientific">Blastomyces percursus</name>
    <dbReference type="NCBI Taxonomy" id="1658174"/>
    <lineage>
        <taxon>Eukaryota</taxon>
        <taxon>Fungi</taxon>
        <taxon>Dikarya</taxon>
        <taxon>Ascomycota</taxon>
        <taxon>Pezizomycotina</taxon>
        <taxon>Eurotiomycetes</taxon>
        <taxon>Eurotiomycetidae</taxon>
        <taxon>Onygenales</taxon>
        <taxon>Ajellomycetaceae</taxon>
        <taxon>Blastomyces</taxon>
    </lineage>
</organism>
<protein>
    <submittedName>
        <fullName evidence="1">Uncharacterized protein</fullName>
    </submittedName>
</protein>
<proteinExistence type="predicted"/>
<name>A0A1J9QVQ1_9EURO</name>
<dbReference type="Proteomes" id="UP000242791">
    <property type="component" value="Unassembled WGS sequence"/>
</dbReference>
<dbReference type="EMBL" id="LGTZ01001958">
    <property type="protein sequence ID" value="OJD20287.1"/>
    <property type="molecule type" value="Genomic_DNA"/>
</dbReference>
<accession>A0A1J9QVQ1</accession>
<gene>
    <name evidence="1" type="ORF">ACJ73_08377</name>
</gene>